<gene>
    <name evidence="2" type="ORF">I206_01879</name>
</gene>
<proteinExistence type="predicted"/>
<evidence type="ECO:0000313" key="2">
    <source>
        <dbReference type="EMBL" id="OCF52586.1"/>
    </source>
</evidence>
<protein>
    <submittedName>
        <fullName evidence="2">Uncharacterized protein</fullName>
    </submittedName>
</protein>
<organism evidence="2">
    <name type="scientific">Kwoniella pini CBS 10737</name>
    <dbReference type="NCBI Taxonomy" id="1296096"/>
    <lineage>
        <taxon>Eukaryota</taxon>
        <taxon>Fungi</taxon>
        <taxon>Dikarya</taxon>
        <taxon>Basidiomycota</taxon>
        <taxon>Agaricomycotina</taxon>
        <taxon>Tremellomycetes</taxon>
        <taxon>Tremellales</taxon>
        <taxon>Cryptococcaceae</taxon>
        <taxon>Kwoniella</taxon>
    </lineage>
</organism>
<feature type="region of interest" description="Disordered" evidence="1">
    <location>
        <begin position="53"/>
        <end position="104"/>
    </location>
</feature>
<sequence>MSALQLNNAVPLRSPSTIKTILPSFDDLLRSLEDSSTSHDSQIIPHHHHHHYNHIIHPPYSKHHRPSTPPTPKSISSSSESSHHKSHHENGRKRSNSVPSVSRTHLKSPFRELHLLPQSVEHHTNRIKSLKEGDGEWASYSLNAVTPSSLPYSSTLARSTTLSSSKFNWINSNFLNESNTNKREILLTPPPSPPIHSIPLPSSTSSCTCSRSNSNTSQTNDTKSNNQHFPFSIEYKRTYDAIKHFRENQHEYESDEKKRRRITDNSLTLTRSWHFIGEVGCSLQLNSYNDKKRYSNSNVAENILRDMIRNEDQPRWGVL</sequence>
<name>A0A1B9IAJ2_9TREE</name>
<accession>A0A1B9IAJ2</accession>
<reference evidence="2" key="2">
    <citation type="submission" date="2016-07" db="EMBL/GenBank/DDBJ databases">
        <title>Evolution of pathogenesis and genome organization in the Tremellales.</title>
        <authorList>
            <person name="Cuomo C."/>
            <person name="Litvintseva A."/>
            <person name="Heitman J."/>
            <person name="Chen Y."/>
            <person name="Sun S."/>
            <person name="Springer D."/>
            <person name="Dromer F."/>
            <person name="Young S."/>
            <person name="Zeng Q."/>
            <person name="Chapman S."/>
            <person name="Gujja S."/>
            <person name="Saif S."/>
            <person name="Birren B."/>
        </authorList>
    </citation>
    <scope>NUCLEOTIDE SEQUENCE</scope>
    <source>
        <strain evidence="2">CBS 10737</strain>
    </source>
</reference>
<feature type="compositionally biased region" description="Basic residues" evidence="1">
    <location>
        <begin position="53"/>
        <end position="66"/>
    </location>
</feature>
<feature type="compositionally biased region" description="Basic residues" evidence="1">
    <location>
        <begin position="84"/>
        <end position="95"/>
    </location>
</feature>
<reference evidence="2" key="1">
    <citation type="submission" date="2013-07" db="EMBL/GenBank/DDBJ databases">
        <title>The Genome Sequence of Cryptococcus pinus CBS10737.</title>
        <authorList>
            <consortium name="The Broad Institute Genome Sequencing Platform"/>
            <person name="Cuomo C."/>
            <person name="Litvintseva A."/>
            <person name="Chen Y."/>
            <person name="Heitman J."/>
            <person name="Sun S."/>
            <person name="Springer D."/>
            <person name="Dromer F."/>
            <person name="Young S.K."/>
            <person name="Zeng Q."/>
            <person name="Gargeya S."/>
            <person name="Fitzgerald M."/>
            <person name="Abouelleil A."/>
            <person name="Alvarado L."/>
            <person name="Berlin A.M."/>
            <person name="Chapman S.B."/>
            <person name="Dewar J."/>
            <person name="Goldberg J."/>
            <person name="Griggs A."/>
            <person name="Gujja S."/>
            <person name="Hansen M."/>
            <person name="Howarth C."/>
            <person name="Imamovic A."/>
            <person name="Larimer J."/>
            <person name="McCowan C."/>
            <person name="Murphy C."/>
            <person name="Pearson M."/>
            <person name="Priest M."/>
            <person name="Roberts A."/>
            <person name="Saif S."/>
            <person name="Shea T."/>
            <person name="Sykes S."/>
            <person name="Wortman J."/>
            <person name="Nusbaum C."/>
            <person name="Birren B."/>
        </authorList>
    </citation>
    <scope>NUCLEOTIDE SEQUENCE [LARGE SCALE GENOMIC DNA]</scope>
    <source>
        <strain evidence="2">CBS 10737</strain>
    </source>
</reference>
<dbReference type="EMBL" id="KI894008">
    <property type="protein sequence ID" value="OCF52586.1"/>
    <property type="molecule type" value="Genomic_DNA"/>
</dbReference>
<evidence type="ECO:0000256" key="1">
    <source>
        <dbReference type="SAM" id="MobiDB-lite"/>
    </source>
</evidence>
<dbReference type="OrthoDB" id="2574630at2759"/>
<feature type="region of interest" description="Disordered" evidence="1">
    <location>
        <begin position="193"/>
        <end position="228"/>
    </location>
</feature>
<feature type="compositionally biased region" description="Low complexity" evidence="1">
    <location>
        <begin position="197"/>
        <end position="226"/>
    </location>
</feature>
<dbReference type="AlphaFoldDB" id="A0A1B9IAJ2"/>